<feature type="domain" description="HTH crp-type" evidence="5">
    <location>
        <begin position="114"/>
        <end position="184"/>
    </location>
</feature>
<keyword evidence="1" id="KW-0805">Transcription regulation</keyword>
<evidence type="ECO:0000256" key="1">
    <source>
        <dbReference type="ARBA" id="ARBA00023015"/>
    </source>
</evidence>
<dbReference type="GO" id="GO:0003700">
    <property type="term" value="F:DNA-binding transcription factor activity"/>
    <property type="evidence" value="ECO:0007669"/>
    <property type="project" value="InterPro"/>
</dbReference>
<dbReference type="GO" id="GO:0005829">
    <property type="term" value="C:cytosol"/>
    <property type="evidence" value="ECO:0007669"/>
    <property type="project" value="TreeGrafter"/>
</dbReference>
<feature type="domain" description="Cyclic nucleotide-binding" evidence="4">
    <location>
        <begin position="1"/>
        <end position="51"/>
    </location>
</feature>
<dbReference type="CDD" id="cd00092">
    <property type="entry name" value="HTH_CRP"/>
    <property type="match status" value="1"/>
</dbReference>
<dbReference type="InterPro" id="IPR014710">
    <property type="entry name" value="RmlC-like_jellyroll"/>
</dbReference>
<evidence type="ECO:0000259" key="5">
    <source>
        <dbReference type="PROSITE" id="PS51063"/>
    </source>
</evidence>
<dbReference type="GO" id="GO:0003677">
    <property type="term" value="F:DNA binding"/>
    <property type="evidence" value="ECO:0007669"/>
    <property type="project" value="UniProtKB-KW"/>
</dbReference>
<dbReference type="PANTHER" id="PTHR24567">
    <property type="entry name" value="CRP FAMILY TRANSCRIPTIONAL REGULATORY PROTEIN"/>
    <property type="match status" value="1"/>
</dbReference>
<dbReference type="SUPFAM" id="SSF51206">
    <property type="entry name" value="cAMP-binding domain-like"/>
    <property type="match status" value="1"/>
</dbReference>
<keyword evidence="7" id="KW-1185">Reference proteome</keyword>
<dbReference type="Gene3D" id="2.60.120.10">
    <property type="entry name" value="Jelly Rolls"/>
    <property type="match status" value="1"/>
</dbReference>
<dbReference type="CDD" id="cd00038">
    <property type="entry name" value="CAP_ED"/>
    <property type="match status" value="1"/>
</dbReference>
<dbReference type="InterPro" id="IPR012318">
    <property type="entry name" value="HTH_CRP"/>
</dbReference>
<keyword evidence="2" id="KW-0238">DNA-binding</keyword>
<accession>A0A8J2VLS5</accession>
<dbReference type="InterPro" id="IPR050397">
    <property type="entry name" value="Env_Response_Regulators"/>
</dbReference>
<dbReference type="InterPro" id="IPR018490">
    <property type="entry name" value="cNMP-bd_dom_sf"/>
</dbReference>
<dbReference type="Proteomes" id="UP000602745">
    <property type="component" value="Unassembled WGS sequence"/>
</dbReference>
<evidence type="ECO:0000256" key="3">
    <source>
        <dbReference type="ARBA" id="ARBA00023163"/>
    </source>
</evidence>
<proteinExistence type="predicted"/>
<organism evidence="6 7">
    <name type="scientific">Agaricicola taiwanensis</name>
    <dbReference type="NCBI Taxonomy" id="591372"/>
    <lineage>
        <taxon>Bacteria</taxon>
        <taxon>Pseudomonadati</taxon>
        <taxon>Pseudomonadota</taxon>
        <taxon>Alphaproteobacteria</taxon>
        <taxon>Rhodobacterales</taxon>
        <taxon>Paracoccaceae</taxon>
        <taxon>Agaricicola</taxon>
    </lineage>
</organism>
<evidence type="ECO:0000313" key="6">
    <source>
        <dbReference type="EMBL" id="GGE30487.1"/>
    </source>
</evidence>
<reference evidence="6" key="2">
    <citation type="submission" date="2020-09" db="EMBL/GenBank/DDBJ databases">
        <authorList>
            <person name="Sun Q."/>
            <person name="Sedlacek I."/>
        </authorList>
    </citation>
    <scope>NUCLEOTIDE SEQUENCE</scope>
    <source>
        <strain evidence="6">CCM 7684</strain>
    </source>
</reference>
<dbReference type="InterPro" id="IPR000595">
    <property type="entry name" value="cNMP-bd_dom"/>
</dbReference>
<protein>
    <submittedName>
        <fullName evidence="6">Transcriptional regulator</fullName>
    </submittedName>
</protein>
<sequence length="191" mass="21417">MSFRSGEEVHGEGEAAEMLYRVTSGAVRAFNMRQDGRRQIEGFYLPGDIFGLDVGATHHVSAEATMNNTYVVAIWRSTLEEVAARDASLGREVLQLINLEWRRARYHALLLGQKSAIERIAGFLLDVARRQGSDCVASLPMSRIDIADYLGLTIETVSRTLTQLERERIIAMPSLRQVRIVNRSALIAWDV</sequence>
<dbReference type="RefSeq" id="WP_188408084.1">
    <property type="nucleotide sequence ID" value="NZ_BMCP01000001.1"/>
</dbReference>
<dbReference type="InterPro" id="IPR036388">
    <property type="entry name" value="WH-like_DNA-bd_sf"/>
</dbReference>
<dbReference type="PROSITE" id="PS50042">
    <property type="entry name" value="CNMP_BINDING_3"/>
    <property type="match status" value="1"/>
</dbReference>
<dbReference type="PROSITE" id="PS00042">
    <property type="entry name" value="HTH_CRP_1"/>
    <property type="match status" value="1"/>
</dbReference>
<dbReference type="SMART" id="SM00419">
    <property type="entry name" value="HTH_CRP"/>
    <property type="match status" value="1"/>
</dbReference>
<comment type="caution">
    <text evidence="6">The sequence shown here is derived from an EMBL/GenBank/DDBJ whole genome shotgun (WGS) entry which is preliminary data.</text>
</comment>
<dbReference type="SUPFAM" id="SSF46785">
    <property type="entry name" value="Winged helix' DNA-binding domain"/>
    <property type="match status" value="1"/>
</dbReference>
<evidence type="ECO:0000256" key="2">
    <source>
        <dbReference type="ARBA" id="ARBA00023125"/>
    </source>
</evidence>
<dbReference type="PANTHER" id="PTHR24567:SF75">
    <property type="entry name" value="FUMARATE AND NITRATE REDUCTION REGULATORY PROTEIN"/>
    <property type="match status" value="1"/>
</dbReference>
<evidence type="ECO:0000259" key="4">
    <source>
        <dbReference type="PROSITE" id="PS50042"/>
    </source>
</evidence>
<dbReference type="PRINTS" id="PR00034">
    <property type="entry name" value="HTHCRP"/>
</dbReference>
<dbReference type="Pfam" id="PF13545">
    <property type="entry name" value="HTH_Crp_2"/>
    <property type="match status" value="1"/>
</dbReference>
<dbReference type="InterPro" id="IPR018335">
    <property type="entry name" value="Tscrpt_reg_HTH_Crp-type_CS"/>
</dbReference>
<gene>
    <name evidence="6" type="primary">fixK</name>
    <name evidence="6" type="ORF">GCM10007276_04630</name>
</gene>
<dbReference type="PROSITE" id="PS51063">
    <property type="entry name" value="HTH_CRP_2"/>
    <property type="match status" value="1"/>
</dbReference>
<reference evidence="6" key="1">
    <citation type="journal article" date="2014" name="Int. J. Syst. Evol. Microbiol.">
        <title>Complete genome sequence of Corynebacterium casei LMG S-19264T (=DSM 44701T), isolated from a smear-ripened cheese.</title>
        <authorList>
            <consortium name="US DOE Joint Genome Institute (JGI-PGF)"/>
            <person name="Walter F."/>
            <person name="Albersmeier A."/>
            <person name="Kalinowski J."/>
            <person name="Ruckert C."/>
        </authorList>
    </citation>
    <scope>NUCLEOTIDE SEQUENCE</scope>
    <source>
        <strain evidence="6">CCM 7684</strain>
    </source>
</reference>
<dbReference type="Gene3D" id="1.10.10.10">
    <property type="entry name" value="Winged helix-like DNA-binding domain superfamily/Winged helix DNA-binding domain"/>
    <property type="match status" value="1"/>
</dbReference>
<name>A0A8J2VLS5_9RHOB</name>
<dbReference type="AlphaFoldDB" id="A0A8J2VLS5"/>
<dbReference type="InterPro" id="IPR036390">
    <property type="entry name" value="WH_DNA-bd_sf"/>
</dbReference>
<evidence type="ECO:0000313" key="7">
    <source>
        <dbReference type="Proteomes" id="UP000602745"/>
    </source>
</evidence>
<dbReference type="Pfam" id="PF00027">
    <property type="entry name" value="cNMP_binding"/>
    <property type="match status" value="1"/>
</dbReference>
<dbReference type="EMBL" id="BMCP01000001">
    <property type="protein sequence ID" value="GGE30487.1"/>
    <property type="molecule type" value="Genomic_DNA"/>
</dbReference>
<keyword evidence="3" id="KW-0804">Transcription</keyword>